<name>L7X1J7_HELEA</name>
<keyword evidence="4" id="KW-0472">Membrane</keyword>
<evidence type="ECO:0000256" key="1">
    <source>
        <dbReference type="ARBA" id="ARBA00022614"/>
    </source>
</evidence>
<dbReference type="Pfam" id="PF13855">
    <property type="entry name" value="LRR_8"/>
    <property type="match status" value="2"/>
</dbReference>
<keyword evidence="1" id="KW-0433">Leucine-rich repeat</keyword>
<protein>
    <submittedName>
        <fullName evidence="6">Leucine repeat-rich protein</fullName>
    </submittedName>
</protein>
<keyword evidence="4" id="KW-0812">Transmembrane</keyword>
<organism evidence="6">
    <name type="scientific">Heliconius erato</name>
    <name type="common">Crimson patched longwing butterfly</name>
    <dbReference type="NCBI Taxonomy" id="33431"/>
    <lineage>
        <taxon>Eukaryota</taxon>
        <taxon>Metazoa</taxon>
        <taxon>Ecdysozoa</taxon>
        <taxon>Arthropoda</taxon>
        <taxon>Hexapoda</taxon>
        <taxon>Insecta</taxon>
        <taxon>Pterygota</taxon>
        <taxon>Neoptera</taxon>
        <taxon>Endopterygota</taxon>
        <taxon>Lepidoptera</taxon>
        <taxon>Glossata</taxon>
        <taxon>Ditrysia</taxon>
        <taxon>Papilionoidea</taxon>
        <taxon>Nymphalidae</taxon>
        <taxon>Heliconiinae</taxon>
        <taxon>Heliconiini</taxon>
        <taxon>Heliconius</taxon>
    </lineage>
</organism>
<keyword evidence="4" id="KW-1133">Transmembrane helix</keyword>
<evidence type="ECO:0000256" key="2">
    <source>
        <dbReference type="ARBA" id="ARBA00022729"/>
    </source>
</evidence>
<keyword evidence="2" id="KW-0732">Signal</keyword>
<reference evidence="6" key="2">
    <citation type="journal article" date="2013" name="Genome Res.">
        <title>Genomic architecture of adaptive color pattern divergence and convergence in Heliconius butterflies.</title>
        <authorList>
            <person name="Supple M.A."/>
            <person name="Hines H.M."/>
            <person name="Dasmahapatra K.K."/>
            <person name="Lewis J.J."/>
            <person name="Nielsen D.M."/>
            <person name="Lavoie C."/>
            <person name="Ray D.A."/>
            <person name="Salazar C."/>
            <person name="McMillan W.O."/>
            <person name="Counterman B.A."/>
        </authorList>
    </citation>
    <scope>NUCLEOTIDE SEQUENCE</scope>
</reference>
<keyword evidence="3" id="KW-0677">Repeat</keyword>
<dbReference type="Pfam" id="PF00560">
    <property type="entry name" value="LRR_1"/>
    <property type="match status" value="1"/>
</dbReference>
<dbReference type="PROSITE" id="PS51450">
    <property type="entry name" value="LRR"/>
    <property type="match status" value="5"/>
</dbReference>
<dbReference type="SMART" id="SM00365">
    <property type="entry name" value="LRR_SD22"/>
    <property type="match status" value="3"/>
</dbReference>
<proteinExistence type="predicted"/>
<evidence type="ECO:0000259" key="5">
    <source>
        <dbReference type="SMART" id="SM00082"/>
    </source>
</evidence>
<evidence type="ECO:0000313" key="6">
    <source>
        <dbReference type="EMBL" id="AGC92736.1"/>
    </source>
</evidence>
<sequence length="470" mass="53920">MHLSLRTRRLTDHDEMLFHAIVILIIHCITVECAMICESDFCVCRHNNTKDIDSIGDIITCAYNTRVLKQDFDLPNTVYALYLSRNNLSSITSSNLLKSTSLTELYLNQNRITEVNSDVLHLPNLKRLDLSNNELKYVDKDAFRYIKNLEYLNLANNWFTSFEMISFHHLSNLVEIVLDDNQLGGSLEENNLFDRSGYGLTHKIKSLSISGINLKSVHENFFVDVYELKRLDISNNHIAELFELPFTLEYLDLSGNPITQISGEDFADLVALKELKLNNLHIQEVPDFAFSSLHSLTSLELERNINLTKFSTTAFGQEVLEDAEDFVLEKLSLKGSRLTTLDEKLEVPFGQLVKLDLQGNFWNCDCNLVWVKKLQIAPRDYERLRCFKPAPLYNSRIFDLKPRYFSCPAHSKHIGIVIAVATLCILLSSAAIWIFLFLPKYQSRCRFLQNMATPSAGYTMLPIHANFQTL</sequence>
<dbReference type="InterPro" id="IPR032675">
    <property type="entry name" value="LRR_dom_sf"/>
</dbReference>
<dbReference type="InterPro" id="IPR001611">
    <property type="entry name" value="Leu-rich_rpt"/>
</dbReference>
<evidence type="ECO:0000256" key="3">
    <source>
        <dbReference type="ARBA" id="ARBA00022737"/>
    </source>
</evidence>
<dbReference type="Gene3D" id="3.80.10.10">
    <property type="entry name" value="Ribonuclease Inhibitor"/>
    <property type="match status" value="3"/>
</dbReference>
<evidence type="ECO:0000256" key="4">
    <source>
        <dbReference type="SAM" id="Phobius"/>
    </source>
</evidence>
<dbReference type="SMART" id="SM00369">
    <property type="entry name" value="LRR_TYP"/>
    <property type="match status" value="8"/>
</dbReference>
<dbReference type="AlphaFoldDB" id="L7X1J7"/>
<dbReference type="PANTHER" id="PTHR24366:SF96">
    <property type="entry name" value="LEUCINE RICH REPEAT CONTAINING 53"/>
    <property type="match status" value="1"/>
</dbReference>
<dbReference type="SUPFAM" id="SSF52058">
    <property type="entry name" value="L domain-like"/>
    <property type="match status" value="1"/>
</dbReference>
<feature type="transmembrane region" description="Helical" evidence="4">
    <location>
        <begin position="414"/>
        <end position="438"/>
    </location>
</feature>
<dbReference type="GO" id="GO:0071944">
    <property type="term" value="C:cell periphery"/>
    <property type="evidence" value="ECO:0007669"/>
    <property type="project" value="UniProtKB-ARBA"/>
</dbReference>
<accession>L7X1J7</accession>
<dbReference type="SMART" id="SM00082">
    <property type="entry name" value="LRRCT"/>
    <property type="match status" value="1"/>
</dbReference>
<dbReference type="InterPro" id="IPR000483">
    <property type="entry name" value="Cys-rich_flank_reg_C"/>
</dbReference>
<feature type="domain" description="LRRCT" evidence="5">
    <location>
        <begin position="360"/>
        <end position="408"/>
    </location>
</feature>
<dbReference type="InterPro" id="IPR003591">
    <property type="entry name" value="Leu-rich_rpt_typical-subtyp"/>
</dbReference>
<reference evidence="6" key="1">
    <citation type="submission" date="2010-07" db="EMBL/GenBank/DDBJ databases">
        <authorList>
            <person name="Worley K.C."/>
        </authorList>
    </citation>
    <scope>NUCLEOTIDE SEQUENCE</scope>
</reference>
<dbReference type="PANTHER" id="PTHR24366">
    <property type="entry name" value="IG(IMMUNOGLOBULIN) AND LRR(LEUCINE RICH REPEAT) DOMAINS"/>
    <property type="match status" value="1"/>
</dbReference>
<dbReference type="EMBL" id="KC469894">
    <property type="protein sequence ID" value="AGC92736.1"/>
    <property type="molecule type" value="Genomic_DNA"/>
</dbReference>